<dbReference type="InterPro" id="IPR038705">
    <property type="entry name" value="YabP_sf"/>
</dbReference>
<dbReference type="PIRSF" id="PIRSF011576">
    <property type="entry name" value="YabP"/>
    <property type="match status" value="1"/>
</dbReference>
<dbReference type="Gene3D" id="2.60.40.2000">
    <property type="match status" value="1"/>
</dbReference>
<dbReference type="GO" id="GO:0030435">
    <property type="term" value="P:sporulation resulting in formation of a cellular spore"/>
    <property type="evidence" value="ECO:0007669"/>
    <property type="project" value="InterPro"/>
</dbReference>
<dbReference type="InterPro" id="IPR012504">
    <property type="entry name" value="Spore_YabP"/>
</dbReference>
<gene>
    <name evidence="1" type="ordered locus">Slip_0114</name>
</gene>
<dbReference type="NCBIfam" id="TIGR02892">
    <property type="entry name" value="spore_yabP"/>
    <property type="match status" value="1"/>
</dbReference>
<dbReference type="STRING" id="643648.Slip_0114"/>
<dbReference type="Proteomes" id="UP000000378">
    <property type="component" value="Chromosome"/>
</dbReference>
<dbReference type="InterPro" id="IPR022476">
    <property type="entry name" value="Spore_YabP/YqfC"/>
</dbReference>
<proteinExistence type="predicted"/>
<keyword evidence="2" id="KW-1185">Reference proteome</keyword>
<dbReference type="AlphaFoldDB" id="D7CIP9"/>
<dbReference type="Pfam" id="PF07873">
    <property type="entry name" value="YabP"/>
    <property type="match status" value="1"/>
</dbReference>
<dbReference type="HOGENOM" id="CLU_168343_2_0_9"/>
<dbReference type="KEGG" id="slp:Slip_0114"/>
<organism evidence="1 2">
    <name type="scientific">Syntrophothermus lipocalidus (strain DSM 12680 / TGB-C1)</name>
    <dbReference type="NCBI Taxonomy" id="643648"/>
    <lineage>
        <taxon>Bacteria</taxon>
        <taxon>Bacillati</taxon>
        <taxon>Bacillota</taxon>
        <taxon>Clostridia</taxon>
        <taxon>Eubacteriales</taxon>
        <taxon>Syntrophomonadaceae</taxon>
        <taxon>Syntrophothermus</taxon>
    </lineage>
</organism>
<evidence type="ECO:0000313" key="2">
    <source>
        <dbReference type="Proteomes" id="UP000000378"/>
    </source>
</evidence>
<evidence type="ECO:0000313" key="1">
    <source>
        <dbReference type="EMBL" id="ADI00914.1"/>
    </source>
</evidence>
<name>D7CIP9_SYNLT</name>
<sequence length="90" mass="10265">MAEHSLTLTNCQFLSLTGVTNVGSFDDNQIVLDTVQGPLFLRGENLHITQLNLEQGIVSVEGNKITSLEYRPQHQRLKDKSRRVFDRLLR</sequence>
<accession>D7CIP9</accession>
<dbReference type="eggNOG" id="ENOG50306T7">
    <property type="taxonomic scope" value="Bacteria"/>
</dbReference>
<reference evidence="1 2" key="2">
    <citation type="journal article" date="2010" name="Stand. Genomic Sci.">
        <title>Complete genome sequence of Syntrophothermus lipocalidus type strain (TGB-C1).</title>
        <authorList>
            <person name="Djao O.D."/>
            <person name="Zhang X."/>
            <person name="Lucas S."/>
            <person name="Lapidus A."/>
            <person name="Del Rio T.G."/>
            <person name="Nolan M."/>
            <person name="Tice H."/>
            <person name="Cheng J.F."/>
            <person name="Han C."/>
            <person name="Tapia R."/>
            <person name="Goodwin L."/>
            <person name="Pitluck S."/>
            <person name="Liolios K."/>
            <person name="Ivanova N."/>
            <person name="Mavromatis K."/>
            <person name="Mikhailova N."/>
            <person name="Ovchinnikova G."/>
            <person name="Pati A."/>
            <person name="Brambilla E."/>
            <person name="Chen A."/>
            <person name="Palaniappan K."/>
            <person name="Land M."/>
            <person name="Hauser L."/>
            <person name="Chang Y.J."/>
            <person name="Jeffries C.D."/>
            <person name="Rohde M."/>
            <person name="Sikorski J."/>
            <person name="Spring S."/>
            <person name="Goker M."/>
            <person name="Detter J.C."/>
            <person name="Woyke T."/>
            <person name="Bristow J."/>
            <person name="Eisen J.A."/>
            <person name="Markowitz V."/>
            <person name="Hugenholtz P."/>
            <person name="Kyrpides N.C."/>
            <person name="Klenk H.P."/>
        </authorList>
    </citation>
    <scope>NUCLEOTIDE SEQUENCE [LARGE SCALE GENOMIC DNA]</scope>
    <source>
        <strain evidence="2">DSM 12680 / TGB-C1</strain>
    </source>
</reference>
<reference evidence="2" key="1">
    <citation type="journal article" date="2010" name="Stand. Genomic Sci.">
        <title>Complete genome sequence of Syntrophothermus lipocalidus type strain (TGB-C1T).</title>
        <authorList>
            <consortium name="US DOE Joint Genome Institute (JGI-PGF)"/>
            <person name="Djao O."/>
            <person name="Zhang X."/>
            <person name="Lucas S."/>
            <person name="Lapidus A."/>
            <person name="Glavina Del Rio T."/>
            <person name="Nolan M."/>
            <person name="Tice H."/>
            <person name="Cheng J."/>
            <person name="Han C."/>
            <person name="Tapia R."/>
            <person name="Goodwin L."/>
            <person name="Pitluck S."/>
            <person name="Liolios K."/>
            <person name="Ivanova N."/>
            <person name="Mavromatis K."/>
            <person name="Mikhailova N."/>
            <person name="Ovchinnikova G."/>
            <person name="Pati A."/>
            <person name="Brambilla E."/>
            <person name="Chen A."/>
            <person name="Palaniappan K."/>
            <person name="Land M."/>
            <person name="Hauser L."/>
            <person name="Chang Y."/>
            <person name="Jeffries C."/>
            <person name="Rohde M."/>
            <person name="Sikorski J."/>
            <person name="Spring S."/>
            <person name="Goker M."/>
            <person name="Detter J."/>
            <person name="Woyke T."/>
            <person name="Bristow J."/>
            <person name="Eisen J."/>
            <person name="Markowitz V."/>
            <person name="Hugenholtz P."/>
            <person name="Kyrpides N."/>
            <person name="Klenk H."/>
        </authorList>
    </citation>
    <scope>NUCLEOTIDE SEQUENCE [LARGE SCALE GENOMIC DNA]</scope>
    <source>
        <strain evidence="2">DSM 12680 / TGB-C1</strain>
    </source>
</reference>
<dbReference type="EMBL" id="CP002048">
    <property type="protein sequence ID" value="ADI00914.1"/>
    <property type="molecule type" value="Genomic_DNA"/>
</dbReference>
<protein>
    <submittedName>
        <fullName evidence="1">Sporulation protein YabP</fullName>
    </submittedName>
</protein>
<dbReference type="RefSeq" id="WP_013174318.1">
    <property type="nucleotide sequence ID" value="NC_014220.1"/>
</dbReference>